<proteinExistence type="inferred from homology"/>
<keyword evidence="5 6" id="KW-0472">Membrane</keyword>
<dbReference type="InterPro" id="IPR002549">
    <property type="entry name" value="AI-2E-like"/>
</dbReference>
<feature type="transmembrane region" description="Helical" evidence="6">
    <location>
        <begin position="80"/>
        <end position="99"/>
    </location>
</feature>
<evidence type="ECO:0000313" key="7">
    <source>
        <dbReference type="EMBL" id="UUP18862.1"/>
    </source>
</evidence>
<reference evidence="7 8" key="1">
    <citation type="submission" date="2018-07" db="EMBL/GenBank/DDBJ databases">
        <title>Genome sequence of Nitratireductor thuwali#1536.</title>
        <authorList>
            <person name="Michoud G."/>
            <person name="Merlino G."/>
            <person name="Sefrji F.O."/>
            <person name="Daffonchio D."/>
        </authorList>
    </citation>
    <scope>NUCLEOTIDE SEQUENCE [LARGE SCALE GENOMIC DNA]</scope>
    <source>
        <strain evidence="8">Nit1536</strain>
    </source>
</reference>
<feature type="transmembrane region" description="Helical" evidence="6">
    <location>
        <begin position="239"/>
        <end position="258"/>
    </location>
</feature>
<dbReference type="Proteomes" id="UP001342418">
    <property type="component" value="Chromosome"/>
</dbReference>
<keyword evidence="3 6" id="KW-0812">Transmembrane</keyword>
<feature type="transmembrane region" description="Helical" evidence="6">
    <location>
        <begin position="305"/>
        <end position="338"/>
    </location>
</feature>
<dbReference type="PANTHER" id="PTHR21716">
    <property type="entry name" value="TRANSMEMBRANE PROTEIN"/>
    <property type="match status" value="1"/>
</dbReference>
<comment type="similarity">
    <text evidence="2">Belongs to the autoinducer-2 exporter (AI-2E) (TC 2.A.86) family.</text>
</comment>
<dbReference type="PANTHER" id="PTHR21716:SF62">
    <property type="entry name" value="TRANSPORT PROTEIN YDBI-RELATED"/>
    <property type="match status" value="1"/>
</dbReference>
<keyword evidence="4 6" id="KW-1133">Transmembrane helix</keyword>
<evidence type="ECO:0000256" key="6">
    <source>
        <dbReference type="SAM" id="Phobius"/>
    </source>
</evidence>
<protein>
    <recommendedName>
        <fullName evidence="9">AI-2E family transporter</fullName>
    </recommendedName>
</protein>
<gene>
    <name evidence="7" type="ORF">NTH_03347</name>
</gene>
<evidence type="ECO:0000256" key="2">
    <source>
        <dbReference type="ARBA" id="ARBA00009773"/>
    </source>
</evidence>
<feature type="transmembrane region" description="Helical" evidence="6">
    <location>
        <begin position="157"/>
        <end position="176"/>
    </location>
</feature>
<feature type="transmembrane region" description="Helical" evidence="6">
    <location>
        <begin position="265"/>
        <end position="285"/>
    </location>
</feature>
<comment type="subcellular location">
    <subcellularLocation>
        <location evidence="1">Membrane</location>
        <topology evidence="1">Multi-pass membrane protein</topology>
    </subcellularLocation>
</comment>
<evidence type="ECO:0008006" key="9">
    <source>
        <dbReference type="Google" id="ProtNLM"/>
    </source>
</evidence>
<keyword evidence="8" id="KW-1185">Reference proteome</keyword>
<evidence type="ECO:0000313" key="8">
    <source>
        <dbReference type="Proteomes" id="UP001342418"/>
    </source>
</evidence>
<evidence type="ECO:0000256" key="4">
    <source>
        <dbReference type="ARBA" id="ARBA00022989"/>
    </source>
</evidence>
<evidence type="ECO:0000256" key="3">
    <source>
        <dbReference type="ARBA" id="ARBA00022692"/>
    </source>
</evidence>
<accession>A0ABY5MM41</accession>
<dbReference type="RefSeq" id="WP_338531057.1">
    <property type="nucleotide sequence ID" value="NZ_CP030941.1"/>
</dbReference>
<feature type="transmembrane region" description="Helical" evidence="6">
    <location>
        <begin position="48"/>
        <end position="68"/>
    </location>
</feature>
<evidence type="ECO:0000256" key="5">
    <source>
        <dbReference type="ARBA" id="ARBA00023136"/>
    </source>
</evidence>
<sequence length="361" mass="37835">MSHKSGGASGPGGSGGQSGKLPDFARRVLIASIIVSAFFLAWHLRHTIILAFAAVVVATILLAASDLVRRCTPLGHHWSLAVSALLIIMAIGAILWFAWPNIQSQTAGLVQQLPEAARSIESRTGISLPNSLEQAGEAAGGVFNRILSDLASMVQTAATAITGFILVVVAGAFLAVNPGLYRNGFLLLFPPAQHGHAGEALDRTGRALKFWLVGQLLSMTMVGALVGLGAWAIGLPSPLALALFAFLTEFVPLIGPFVGAVPGLLLALGEGWSTLLWTALLYLAIQQVESNLITPIVQREAVRVPPALFMLSVVAMGALFGVLGVVLAGPLTVVAFVLTRTLYVEDTLGEELPSKENESDL</sequence>
<dbReference type="EMBL" id="CP030941">
    <property type="protein sequence ID" value="UUP18862.1"/>
    <property type="molecule type" value="Genomic_DNA"/>
</dbReference>
<feature type="transmembrane region" description="Helical" evidence="6">
    <location>
        <begin position="210"/>
        <end position="233"/>
    </location>
</feature>
<name>A0ABY5MM41_9HYPH</name>
<organism evidence="7 8">
    <name type="scientific">Nitratireductor thuwali</name>
    <dbReference type="NCBI Taxonomy" id="2267699"/>
    <lineage>
        <taxon>Bacteria</taxon>
        <taxon>Pseudomonadati</taxon>
        <taxon>Pseudomonadota</taxon>
        <taxon>Alphaproteobacteria</taxon>
        <taxon>Hyphomicrobiales</taxon>
        <taxon>Phyllobacteriaceae</taxon>
        <taxon>Nitratireductor</taxon>
    </lineage>
</organism>
<dbReference type="Pfam" id="PF01594">
    <property type="entry name" value="AI-2E_transport"/>
    <property type="match status" value="1"/>
</dbReference>
<evidence type="ECO:0000256" key="1">
    <source>
        <dbReference type="ARBA" id="ARBA00004141"/>
    </source>
</evidence>